<sequence>MNPARKTSSSCSCSSSSNNCSFPALVPFSRCAPRQARVVPSRRQRRRQERWPVRWRKTDAWFAVKSSHREKPGSTILRFMRPSGPSSVTFAFRNSKQSTYNRITSKRFTKTSGAISARCAPIRFASSRANAPWRITCVTIPGSVPFSARFATFPSRPEASIGTTCTGSTGRCAKRKNGAITAGRSLTGFWTLRGTRRATARRSLAVQWRNGSRWV</sequence>
<name>A0A8D8L1N0_CULPI</name>
<organism evidence="1">
    <name type="scientific">Culex pipiens</name>
    <name type="common">House mosquito</name>
    <dbReference type="NCBI Taxonomy" id="7175"/>
    <lineage>
        <taxon>Eukaryota</taxon>
        <taxon>Metazoa</taxon>
        <taxon>Ecdysozoa</taxon>
        <taxon>Arthropoda</taxon>
        <taxon>Hexapoda</taxon>
        <taxon>Insecta</taxon>
        <taxon>Pterygota</taxon>
        <taxon>Neoptera</taxon>
        <taxon>Endopterygota</taxon>
        <taxon>Diptera</taxon>
        <taxon>Nematocera</taxon>
        <taxon>Culicoidea</taxon>
        <taxon>Culicidae</taxon>
        <taxon>Culicinae</taxon>
        <taxon>Culicini</taxon>
        <taxon>Culex</taxon>
        <taxon>Culex</taxon>
    </lineage>
</organism>
<dbReference type="AlphaFoldDB" id="A0A8D8L1N0"/>
<protein>
    <submittedName>
        <fullName evidence="1">(northern house mosquito) hypothetical protein</fullName>
    </submittedName>
</protein>
<dbReference type="EMBL" id="HBUE01346173">
    <property type="protein sequence ID" value="CAG6600870.1"/>
    <property type="molecule type" value="Transcribed_RNA"/>
</dbReference>
<evidence type="ECO:0000313" key="1">
    <source>
        <dbReference type="EMBL" id="CAG6600870.1"/>
    </source>
</evidence>
<accession>A0A8D8L1N0</accession>
<reference evidence="1" key="1">
    <citation type="submission" date="2021-05" db="EMBL/GenBank/DDBJ databases">
        <authorList>
            <person name="Alioto T."/>
            <person name="Alioto T."/>
            <person name="Gomez Garrido J."/>
        </authorList>
    </citation>
    <scope>NUCLEOTIDE SEQUENCE</scope>
</reference>
<proteinExistence type="predicted"/>
<dbReference type="EMBL" id="HBUE01239189">
    <property type="protein sequence ID" value="CAG6548642.1"/>
    <property type="molecule type" value="Transcribed_RNA"/>
</dbReference>